<dbReference type="GO" id="GO:0005524">
    <property type="term" value="F:ATP binding"/>
    <property type="evidence" value="ECO:0007669"/>
    <property type="project" value="UniProtKB-UniRule"/>
</dbReference>
<protein>
    <recommendedName>
        <fullName evidence="3 12">Thymidylate kinase</fullName>
        <ecNumber evidence="2 12">2.7.4.9</ecNumber>
    </recommendedName>
    <alternativeName>
        <fullName evidence="9 12">dTMP kinase</fullName>
    </alternativeName>
</protein>
<dbReference type="OrthoDB" id="9774907at2"/>
<dbReference type="Gene3D" id="3.40.50.300">
    <property type="entry name" value="P-loop containing nucleotide triphosphate hydrolases"/>
    <property type="match status" value="1"/>
</dbReference>
<dbReference type="EC" id="2.7.4.9" evidence="2 12"/>
<evidence type="ECO:0000256" key="7">
    <source>
        <dbReference type="ARBA" id="ARBA00022777"/>
    </source>
</evidence>
<accession>A0A069E1V4</accession>
<comment type="function">
    <text evidence="11 12">Phosphorylation of dTMP to form dTDP in both de novo and salvage pathways of dTTP synthesis.</text>
</comment>
<dbReference type="AlphaFoldDB" id="A0A069E1V4"/>
<evidence type="ECO:0000256" key="1">
    <source>
        <dbReference type="ARBA" id="ARBA00009776"/>
    </source>
</evidence>
<dbReference type="PROSITE" id="PS01331">
    <property type="entry name" value="THYMIDYLATE_KINASE"/>
    <property type="match status" value="1"/>
</dbReference>
<feature type="domain" description="Thymidylate kinase-like" evidence="13">
    <location>
        <begin position="9"/>
        <end position="198"/>
    </location>
</feature>
<dbReference type="GO" id="GO:0005829">
    <property type="term" value="C:cytosol"/>
    <property type="evidence" value="ECO:0007669"/>
    <property type="project" value="TreeGrafter"/>
</dbReference>
<gene>
    <name evidence="12" type="primary">tmk</name>
    <name evidence="14" type="ORF">HAD_12954</name>
</gene>
<evidence type="ECO:0000256" key="9">
    <source>
        <dbReference type="ARBA" id="ARBA00029962"/>
    </source>
</evidence>
<dbReference type="PANTHER" id="PTHR10344:SF4">
    <property type="entry name" value="UMP-CMP KINASE 2, MITOCHONDRIAL"/>
    <property type="match status" value="1"/>
</dbReference>
<name>A0A069E1V4_9PROT</name>
<keyword evidence="8 12" id="KW-0067">ATP-binding</keyword>
<evidence type="ECO:0000256" key="11">
    <source>
        <dbReference type="ARBA" id="ARBA00057735"/>
    </source>
</evidence>
<evidence type="ECO:0000313" key="14">
    <source>
        <dbReference type="EMBL" id="KCZ83513.1"/>
    </source>
</evidence>
<keyword evidence="6 12" id="KW-0547">Nucleotide-binding</keyword>
<evidence type="ECO:0000256" key="3">
    <source>
        <dbReference type="ARBA" id="ARBA00017144"/>
    </source>
</evidence>
<organism evidence="14 15">
    <name type="scientific">Hyphomonas adhaerens MHS-3</name>
    <dbReference type="NCBI Taxonomy" id="1280949"/>
    <lineage>
        <taxon>Bacteria</taxon>
        <taxon>Pseudomonadati</taxon>
        <taxon>Pseudomonadota</taxon>
        <taxon>Alphaproteobacteria</taxon>
        <taxon>Hyphomonadales</taxon>
        <taxon>Hyphomonadaceae</taxon>
        <taxon>Hyphomonas</taxon>
    </lineage>
</organism>
<dbReference type="InterPro" id="IPR018095">
    <property type="entry name" value="Thymidylate_kin_CS"/>
</dbReference>
<evidence type="ECO:0000256" key="4">
    <source>
        <dbReference type="ARBA" id="ARBA00022679"/>
    </source>
</evidence>
<dbReference type="SUPFAM" id="SSF52540">
    <property type="entry name" value="P-loop containing nucleoside triphosphate hydrolases"/>
    <property type="match status" value="1"/>
</dbReference>
<dbReference type="STRING" id="1280949.HAD_12954"/>
<dbReference type="InterPro" id="IPR027417">
    <property type="entry name" value="P-loop_NTPase"/>
</dbReference>
<dbReference type="PATRIC" id="fig|1280949.3.peg.2640"/>
<evidence type="ECO:0000313" key="15">
    <source>
        <dbReference type="Proteomes" id="UP000027446"/>
    </source>
</evidence>
<dbReference type="EMBL" id="ARYH01000002">
    <property type="protein sequence ID" value="KCZ83513.1"/>
    <property type="molecule type" value="Genomic_DNA"/>
</dbReference>
<dbReference type="InterPro" id="IPR018094">
    <property type="entry name" value="Thymidylate_kinase"/>
</dbReference>
<comment type="caution">
    <text evidence="14">The sequence shown here is derived from an EMBL/GenBank/DDBJ whole genome shotgun (WGS) entry which is preliminary data.</text>
</comment>
<evidence type="ECO:0000259" key="13">
    <source>
        <dbReference type="Pfam" id="PF02223"/>
    </source>
</evidence>
<evidence type="ECO:0000256" key="12">
    <source>
        <dbReference type="HAMAP-Rule" id="MF_00165"/>
    </source>
</evidence>
<dbReference type="GO" id="GO:0006235">
    <property type="term" value="P:dTTP biosynthetic process"/>
    <property type="evidence" value="ECO:0007669"/>
    <property type="project" value="UniProtKB-UniRule"/>
</dbReference>
<dbReference type="InterPro" id="IPR039430">
    <property type="entry name" value="Thymidylate_kin-like_dom"/>
</dbReference>
<evidence type="ECO:0000256" key="10">
    <source>
        <dbReference type="ARBA" id="ARBA00048743"/>
    </source>
</evidence>
<dbReference type="PANTHER" id="PTHR10344">
    <property type="entry name" value="THYMIDYLATE KINASE"/>
    <property type="match status" value="1"/>
</dbReference>
<reference evidence="14 15" key="1">
    <citation type="journal article" date="2014" name="Antonie Van Leeuwenhoek">
        <title>Hyphomonas beringensis sp. nov. and Hyphomonas chukchiensis sp. nov., isolated from surface seawater of the Bering Sea and Chukchi Sea.</title>
        <authorList>
            <person name="Li C."/>
            <person name="Lai Q."/>
            <person name="Li G."/>
            <person name="Dong C."/>
            <person name="Wang J."/>
            <person name="Liao Y."/>
            <person name="Shao Z."/>
        </authorList>
    </citation>
    <scope>NUCLEOTIDE SEQUENCE [LARGE SCALE GENOMIC DNA]</scope>
    <source>
        <strain evidence="14 15">MHS-3</strain>
    </source>
</reference>
<dbReference type="HAMAP" id="MF_00165">
    <property type="entry name" value="Thymidylate_kinase"/>
    <property type="match status" value="1"/>
</dbReference>
<dbReference type="CDD" id="cd01672">
    <property type="entry name" value="TMPK"/>
    <property type="match status" value="1"/>
</dbReference>
<dbReference type="RefSeq" id="WP_035572439.1">
    <property type="nucleotide sequence ID" value="NZ_ARYH01000002.1"/>
</dbReference>
<dbReference type="GO" id="GO:0006233">
    <property type="term" value="P:dTDP biosynthetic process"/>
    <property type="evidence" value="ECO:0007669"/>
    <property type="project" value="InterPro"/>
</dbReference>
<evidence type="ECO:0000256" key="2">
    <source>
        <dbReference type="ARBA" id="ARBA00012980"/>
    </source>
</evidence>
<evidence type="ECO:0000256" key="8">
    <source>
        <dbReference type="ARBA" id="ARBA00022840"/>
    </source>
</evidence>
<evidence type="ECO:0000256" key="6">
    <source>
        <dbReference type="ARBA" id="ARBA00022741"/>
    </source>
</evidence>
<proteinExistence type="inferred from homology"/>
<comment type="similarity">
    <text evidence="1 12">Belongs to the thymidylate kinase family.</text>
</comment>
<dbReference type="GO" id="GO:0006227">
    <property type="term" value="P:dUDP biosynthetic process"/>
    <property type="evidence" value="ECO:0007669"/>
    <property type="project" value="TreeGrafter"/>
</dbReference>
<dbReference type="GO" id="GO:0004798">
    <property type="term" value="F:dTMP kinase activity"/>
    <property type="evidence" value="ECO:0007669"/>
    <property type="project" value="UniProtKB-UniRule"/>
</dbReference>
<keyword evidence="5 12" id="KW-0545">Nucleotide biosynthesis</keyword>
<keyword evidence="4 12" id="KW-0808">Transferase</keyword>
<dbReference type="FunFam" id="3.40.50.300:FF:000225">
    <property type="entry name" value="Thymidylate kinase"/>
    <property type="match status" value="1"/>
</dbReference>
<feature type="binding site" evidence="12">
    <location>
        <begin position="11"/>
        <end position="18"/>
    </location>
    <ligand>
        <name>ATP</name>
        <dbReference type="ChEBI" id="CHEBI:30616"/>
    </ligand>
</feature>
<dbReference type="NCBIfam" id="TIGR00041">
    <property type="entry name" value="DTMP_kinase"/>
    <property type="match status" value="1"/>
</dbReference>
<keyword evidence="15" id="KW-1185">Reference proteome</keyword>
<dbReference type="eggNOG" id="COG0125">
    <property type="taxonomic scope" value="Bacteria"/>
</dbReference>
<dbReference type="Proteomes" id="UP000027446">
    <property type="component" value="Unassembled WGS sequence"/>
</dbReference>
<comment type="catalytic activity">
    <reaction evidence="10 12">
        <text>dTMP + ATP = dTDP + ADP</text>
        <dbReference type="Rhea" id="RHEA:13517"/>
        <dbReference type="ChEBI" id="CHEBI:30616"/>
        <dbReference type="ChEBI" id="CHEBI:58369"/>
        <dbReference type="ChEBI" id="CHEBI:63528"/>
        <dbReference type="ChEBI" id="CHEBI:456216"/>
        <dbReference type="EC" id="2.7.4.9"/>
    </reaction>
</comment>
<evidence type="ECO:0000256" key="5">
    <source>
        <dbReference type="ARBA" id="ARBA00022727"/>
    </source>
</evidence>
<dbReference type="Pfam" id="PF02223">
    <property type="entry name" value="Thymidylate_kin"/>
    <property type="match status" value="1"/>
</dbReference>
<sequence length="217" mass="24149">MNRGRFITLEGGEGTGKSTLLEALRERLQMVGRTVMVTREPGGTELAETIRNLVLHPPEGQVWSSMAEALLMNAARTDHLEKKIRPALAAGSWVLCDRFADSTRVYQSVQNGVGVEVLKMLESSVLGETRPDLTLVLDAPVEKAALRRAERGGHADTFELRDKAFHEDVRQAFIDVARSEPERCVLLDASREADEVAQNAWHEVESRLFELRQSLSS</sequence>
<keyword evidence="7 12" id="KW-0418">Kinase</keyword>